<dbReference type="InterPro" id="IPR007848">
    <property type="entry name" value="Small_mtfrase_dom"/>
</dbReference>
<comment type="caution">
    <text evidence="7">The sequence shown here is derived from an EMBL/GenBank/DDBJ whole genome shotgun (WGS) entry which is preliminary data.</text>
</comment>
<keyword evidence="4" id="KW-0949">S-adenosyl-L-methionine</keyword>
<comment type="catalytic activity">
    <reaction evidence="5">
        <text>L-glutaminyl-[peptide chain release factor] + S-adenosyl-L-methionine = N(5)-methyl-L-glutaminyl-[peptide chain release factor] + S-adenosyl-L-homocysteine + H(+)</text>
        <dbReference type="Rhea" id="RHEA:42896"/>
        <dbReference type="Rhea" id="RHEA-COMP:10271"/>
        <dbReference type="Rhea" id="RHEA-COMP:10272"/>
        <dbReference type="ChEBI" id="CHEBI:15378"/>
        <dbReference type="ChEBI" id="CHEBI:30011"/>
        <dbReference type="ChEBI" id="CHEBI:57856"/>
        <dbReference type="ChEBI" id="CHEBI:59789"/>
        <dbReference type="ChEBI" id="CHEBI:61891"/>
        <dbReference type="EC" id="2.1.1.297"/>
    </reaction>
</comment>
<dbReference type="EC" id="2.1.1.297" evidence="1"/>
<dbReference type="NCBIfam" id="TIGR00536">
    <property type="entry name" value="hemK_fam"/>
    <property type="match status" value="1"/>
</dbReference>
<evidence type="ECO:0000256" key="1">
    <source>
        <dbReference type="ARBA" id="ARBA00012771"/>
    </source>
</evidence>
<evidence type="ECO:0000313" key="8">
    <source>
        <dbReference type="Proteomes" id="UP000178946"/>
    </source>
</evidence>
<dbReference type="Proteomes" id="UP000178946">
    <property type="component" value="Unassembled WGS sequence"/>
</dbReference>
<dbReference type="InterPro" id="IPR002052">
    <property type="entry name" value="DNA_methylase_N6_adenine_CS"/>
</dbReference>
<dbReference type="PANTHER" id="PTHR18895:SF74">
    <property type="entry name" value="MTRF1L RELEASE FACTOR GLUTAMINE METHYLTRANSFERASE"/>
    <property type="match status" value="1"/>
</dbReference>
<dbReference type="Pfam" id="PF05175">
    <property type="entry name" value="MTS"/>
    <property type="match status" value="1"/>
</dbReference>
<dbReference type="CDD" id="cd02440">
    <property type="entry name" value="AdoMet_MTases"/>
    <property type="match status" value="1"/>
</dbReference>
<dbReference type="GO" id="GO:0032259">
    <property type="term" value="P:methylation"/>
    <property type="evidence" value="ECO:0007669"/>
    <property type="project" value="UniProtKB-KW"/>
</dbReference>
<dbReference type="GO" id="GO:0003676">
    <property type="term" value="F:nucleic acid binding"/>
    <property type="evidence" value="ECO:0007669"/>
    <property type="project" value="InterPro"/>
</dbReference>
<evidence type="ECO:0000256" key="2">
    <source>
        <dbReference type="ARBA" id="ARBA00022603"/>
    </source>
</evidence>
<sequence>MEQETKWLVGEKYGGRVTARNRGAVKKDVERLNIGEPVDYVIGFVEFAGCKIDLSLRPLIPRVETEYWTEKAIDDTLDDSRTKGRKNLSCLDVFAGSGCVGIAVLKHVPYITMDFAEKESAFLEQIKINLKLNNLRIEEQKNRVIQSDVFSNIFGSYDYIFANPPYIAEARKKEVQQSVLDWEPAGTVFGGKDGLIFIDKFLKDALAHLNSNGKLYMEFGSEQKPDVERILKKYNYGKYDFYRDQFGSWRYATINGI</sequence>
<dbReference type="PANTHER" id="PTHR18895">
    <property type="entry name" value="HEMK METHYLTRANSFERASE"/>
    <property type="match status" value="1"/>
</dbReference>
<gene>
    <name evidence="7" type="ORF">A3A20_02310</name>
</gene>
<dbReference type="GO" id="GO:0102559">
    <property type="term" value="F:peptide chain release factor N(5)-glutamine methyltransferase activity"/>
    <property type="evidence" value="ECO:0007669"/>
    <property type="project" value="UniProtKB-EC"/>
</dbReference>
<evidence type="ECO:0000313" key="7">
    <source>
        <dbReference type="EMBL" id="OGM91744.1"/>
    </source>
</evidence>
<evidence type="ECO:0000256" key="5">
    <source>
        <dbReference type="ARBA" id="ARBA00048391"/>
    </source>
</evidence>
<evidence type="ECO:0000259" key="6">
    <source>
        <dbReference type="Pfam" id="PF05175"/>
    </source>
</evidence>
<organism evidence="7 8">
    <name type="scientific">Candidatus Wolfebacteria bacterium RIFCSPLOWO2_01_FULL_45_19</name>
    <dbReference type="NCBI Taxonomy" id="1802557"/>
    <lineage>
        <taxon>Bacteria</taxon>
        <taxon>Candidatus Wolfeibacteriota</taxon>
    </lineage>
</organism>
<evidence type="ECO:0000256" key="4">
    <source>
        <dbReference type="ARBA" id="ARBA00022691"/>
    </source>
</evidence>
<dbReference type="PROSITE" id="PS00092">
    <property type="entry name" value="N6_MTASE"/>
    <property type="match status" value="1"/>
</dbReference>
<dbReference type="SUPFAM" id="SSF53335">
    <property type="entry name" value="S-adenosyl-L-methionine-dependent methyltransferases"/>
    <property type="match status" value="1"/>
</dbReference>
<dbReference type="InterPro" id="IPR050320">
    <property type="entry name" value="N5-glutamine_MTase"/>
</dbReference>
<accession>A0A1F8DT31</accession>
<dbReference type="AlphaFoldDB" id="A0A1F8DT31"/>
<proteinExistence type="predicted"/>
<keyword evidence="2" id="KW-0489">Methyltransferase</keyword>
<dbReference type="STRING" id="1802557.A3A20_02310"/>
<feature type="domain" description="Methyltransferase small" evidence="6">
    <location>
        <begin position="89"/>
        <end position="176"/>
    </location>
</feature>
<keyword evidence="3" id="KW-0808">Transferase</keyword>
<dbReference type="EMBL" id="MGIR01000001">
    <property type="protein sequence ID" value="OGM91744.1"/>
    <property type="molecule type" value="Genomic_DNA"/>
</dbReference>
<dbReference type="InterPro" id="IPR029063">
    <property type="entry name" value="SAM-dependent_MTases_sf"/>
</dbReference>
<protein>
    <recommendedName>
        <fullName evidence="1">peptide chain release factor N(5)-glutamine methyltransferase</fullName>
        <ecNumber evidence="1">2.1.1.297</ecNumber>
    </recommendedName>
</protein>
<name>A0A1F8DT31_9BACT</name>
<dbReference type="InterPro" id="IPR004556">
    <property type="entry name" value="HemK-like"/>
</dbReference>
<evidence type="ECO:0000256" key="3">
    <source>
        <dbReference type="ARBA" id="ARBA00022679"/>
    </source>
</evidence>
<reference evidence="7 8" key="1">
    <citation type="journal article" date="2016" name="Nat. Commun.">
        <title>Thousands of microbial genomes shed light on interconnected biogeochemical processes in an aquifer system.</title>
        <authorList>
            <person name="Anantharaman K."/>
            <person name="Brown C.T."/>
            <person name="Hug L.A."/>
            <person name="Sharon I."/>
            <person name="Castelle C.J."/>
            <person name="Probst A.J."/>
            <person name="Thomas B.C."/>
            <person name="Singh A."/>
            <person name="Wilkins M.J."/>
            <person name="Karaoz U."/>
            <person name="Brodie E.L."/>
            <person name="Williams K.H."/>
            <person name="Hubbard S.S."/>
            <person name="Banfield J.F."/>
        </authorList>
    </citation>
    <scope>NUCLEOTIDE SEQUENCE [LARGE SCALE GENOMIC DNA]</scope>
</reference>
<dbReference type="Gene3D" id="3.40.50.150">
    <property type="entry name" value="Vaccinia Virus protein VP39"/>
    <property type="match status" value="1"/>
</dbReference>